<dbReference type="InterPro" id="IPR011063">
    <property type="entry name" value="TilS/TtcA_N"/>
</dbReference>
<comment type="caution">
    <text evidence="4">The sequence shown here is derived from an EMBL/GenBank/DDBJ whole genome shotgun (WGS) entry which is preliminary data.</text>
</comment>
<dbReference type="InterPro" id="IPR014729">
    <property type="entry name" value="Rossmann-like_a/b/a_fold"/>
</dbReference>
<proteinExistence type="predicted"/>
<gene>
    <name evidence="4" type="ORF">HF854_06100</name>
</gene>
<reference evidence="4 5" key="1">
    <citation type="submission" date="2020-04" db="EMBL/GenBank/DDBJ databases">
        <authorList>
            <person name="Hitch T.C.A."/>
            <person name="Wylensek D."/>
            <person name="Clavel T."/>
        </authorList>
    </citation>
    <scope>NUCLEOTIDE SEQUENCE [LARGE SCALE GENOMIC DNA]</scope>
    <source>
        <strain evidence="4 5">PG-251-APC-1</strain>
    </source>
</reference>
<sequence length="268" mass="29935">MREKRSYAQEVCVKSAGKAMQQTGMIWPGCRIGVAVSGGVDSFVLLKTLHIRQGIVPFRFEIMAIHLNPGFDPQSHMPLAAWLSQHGIPSHLEVTDFGPHAHSAENQRRSPCFRCAWLRRKRLFELCSQYKLTHLALGHNAEDLVSTFFMNLCRNGRVDGMSMNEPFFGGKLHLIRPLLLVEKKYIIKAAKQWELPLWANACPSAGNTARSDMGETLKALYGVAKDSRRCILNGLGRWQLEKNSLPDVTDAGEQESGAFVRGEGTPFS</sequence>
<evidence type="ECO:0000259" key="3">
    <source>
        <dbReference type="Pfam" id="PF01171"/>
    </source>
</evidence>
<dbReference type="GO" id="GO:0008033">
    <property type="term" value="P:tRNA processing"/>
    <property type="evidence" value="ECO:0007669"/>
    <property type="project" value="InterPro"/>
</dbReference>
<dbReference type="InterPro" id="IPR035107">
    <property type="entry name" value="tRNA_thiolation_TtcA_Ctu1"/>
</dbReference>
<dbReference type="PANTHER" id="PTHR43686">
    <property type="entry name" value="SULFURTRANSFERASE-RELATED"/>
    <property type="match status" value="1"/>
</dbReference>
<feature type="region of interest" description="Disordered" evidence="2">
    <location>
        <begin position="246"/>
        <end position="268"/>
    </location>
</feature>
<dbReference type="RefSeq" id="WP_168935495.1">
    <property type="nucleotide sequence ID" value="NZ_JABAFY010000017.1"/>
</dbReference>
<accession>A0A848CBV6</accession>
<evidence type="ECO:0000256" key="2">
    <source>
        <dbReference type="SAM" id="MobiDB-lite"/>
    </source>
</evidence>
<evidence type="ECO:0000256" key="1">
    <source>
        <dbReference type="ARBA" id="ARBA00022679"/>
    </source>
</evidence>
<dbReference type="Gene3D" id="3.40.50.620">
    <property type="entry name" value="HUPs"/>
    <property type="match status" value="1"/>
</dbReference>
<evidence type="ECO:0000313" key="5">
    <source>
        <dbReference type="Proteomes" id="UP000522333"/>
    </source>
</evidence>
<dbReference type="Proteomes" id="UP000522333">
    <property type="component" value="Unassembled WGS sequence"/>
</dbReference>
<protein>
    <submittedName>
        <fullName evidence="4">tRNA 2-thiocytidine biosynthesis protein TtcA</fullName>
    </submittedName>
</protein>
<dbReference type="PIRSF" id="PIRSF004976">
    <property type="entry name" value="ATPase_YdaO"/>
    <property type="match status" value="1"/>
</dbReference>
<dbReference type="PANTHER" id="PTHR43686:SF1">
    <property type="entry name" value="AMINOTRAN_5 DOMAIN-CONTAINING PROTEIN"/>
    <property type="match status" value="1"/>
</dbReference>
<feature type="domain" description="tRNA(Ile)-lysidine/2-thiocytidine synthase N-terminal" evidence="3">
    <location>
        <begin position="32"/>
        <end position="195"/>
    </location>
</feature>
<organism evidence="4 5">
    <name type="scientific">Desulfovibrio piger</name>
    <dbReference type="NCBI Taxonomy" id="901"/>
    <lineage>
        <taxon>Bacteria</taxon>
        <taxon>Pseudomonadati</taxon>
        <taxon>Thermodesulfobacteriota</taxon>
        <taxon>Desulfovibrionia</taxon>
        <taxon>Desulfovibrionales</taxon>
        <taxon>Desulfovibrionaceae</taxon>
        <taxon>Desulfovibrio</taxon>
    </lineage>
</organism>
<dbReference type="GO" id="GO:0016740">
    <property type="term" value="F:transferase activity"/>
    <property type="evidence" value="ECO:0007669"/>
    <property type="project" value="UniProtKB-KW"/>
</dbReference>
<dbReference type="Pfam" id="PF01171">
    <property type="entry name" value="ATP_bind_3"/>
    <property type="match status" value="1"/>
</dbReference>
<name>A0A848CBV6_9BACT</name>
<dbReference type="SUPFAM" id="SSF52402">
    <property type="entry name" value="Adenine nucleotide alpha hydrolases-like"/>
    <property type="match status" value="1"/>
</dbReference>
<evidence type="ECO:0000313" key="4">
    <source>
        <dbReference type="EMBL" id="NME52105.1"/>
    </source>
</evidence>
<dbReference type="AlphaFoldDB" id="A0A848CBV6"/>
<dbReference type="EMBL" id="JABAFY010000017">
    <property type="protein sequence ID" value="NME52105.1"/>
    <property type="molecule type" value="Genomic_DNA"/>
</dbReference>
<keyword evidence="1" id="KW-0808">Transferase</keyword>